<organism evidence="3">
    <name type="scientific">bioreactor metagenome</name>
    <dbReference type="NCBI Taxonomy" id="1076179"/>
    <lineage>
        <taxon>unclassified sequences</taxon>
        <taxon>metagenomes</taxon>
        <taxon>ecological metagenomes</taxon>
    </lineage>
</organism>
<protein>
    <submittedName>
        <fullName evidence="3">Uncharacterized protein</fullName>
    </submittedName>
</protein>
<reference evidence="3" key="1">
    <citation type="submission" date="2019-08" db="EMBL/GenBank/DDBJ databases">
        <authorList>
            <person name="Kucharzyk K."/>
            <person name="Murdoch R.W."/>
            <person name="Higgins S."/>
            <person name="Loffler F."/>
        </authorList>
    </citation>
    <scope>NUCLEOTIDE SEQUENCE</scope>
</reference>
<evidence type="ECO:0000256" key="1">
    <source>
        <dbReference type="SAM" id="MobiDB-lite"/>
    </source>
</evidence>
<sequence>MQDFQPVINHGGHNARVNPHADEDADDGQNDNGLQGLVNAVHHGFFDGFPLVAEIQRHQGGADYAYEHGHMGINAIDDDADCQHDHQEQHGQQGLPQFRHSGLSYLFFSTHRFTNLSSLFISILLIANVFVQRCAFTVIW</sequence>
<dbReference type="AlphaFoldDB" id="A0A645E8I7"/>
<gene>
    <name evidence="3" type="ORF">SDC9_144896</name>
</gene>
<proteinExistence type="predicted"/>
<keyword evidence="2" id="KW-0812">Transmembrane</keyword>
<keyword evidence="2" id="KW-1133">Transmembrane helix</keyword>
<accession>A0A645E8I7</accession>
<keyword evidence="2" id="KW-0472">Membrane</keyword>
<feature type="region of interest" description="Disordered" evidence="1">
    <location>
        <begin position="1"/>
        <end position="33"/>
    </location>
</feature>
<evidence type="ECO:0000313" key="3">
    <source>
        <dbReference type="EMBL" id="MPM97719.1"/>
    </source>
</evidence>
<dbReference type="EMBL" id="VSSQ01043950">
    <property type="protein sequence ID" value="MPM97719.1"/>
    <property type="molecule type" value="Genomic_DNA"/>
</dbReference>
<evidence type="ECO:0000256" key="2">
    <source>
        <dbReference type="SAM" id="Phobius"/>
    </source>
</evidence>
<comment type="caution">
    <text evidence="3">The sequence shown here is derived from an EMBL/GenBank/DDBJ whole genome shotgun (WGS) entry which is preliminary data.</text>
</comment>
<feature type="transmembrane region" description="Helical" evidence="2">
    <location>
        <begin position="119"/>
        <end position="139"/>
    </location>
</feature>
<name>A0A645E8I7_9ZZZZ</name>